<dbReference type="PROSITE" id="PS50994">
    <property type="entry name" value="INTEGRASE"/>
    <property type="match status" value="1"/>
</dbReference>
<keyword evidence="6" id="KW-0695">RNA-directed DNA polymerase</keyword>
<dbReference type="InterPro" id="IPR012337">
    <property type="entry name" value="RNaseH-like_sf"/>
</dbReference>
<dbReference type="InterPro" id="IPR036397">
    <property type="entry name" value="RNaseH_sf"/>
</dbReference>
<evidence type="ECO:0000256" key="2">
    <source>
        <dbReference type="ARBA" id="ARBA00022695"/>
    </source>
</evidence>
<evidence type="ECO:0000259" key="7">
    <source>
        <dbReference type="PROSITE" id="PS50994"/>
    </source>
</evidence>
<dbReference type="EMBL" id="JAUNZN010000001">
    <property type="protein sequence ID" value="KAK4831783.1"/>
    <property type="molecule type" value="Genomic_DNA"/>
</dbReference>
<comment type="caution">
    <text evidence="8">The sequence shown here is derived from an EMBL/GenBank/DDBJ whole genome shotgun (WGS) entry which is preliminary data.</text>
</comment>
<keyword evidence="5" id="KW-0378">Hydrolase</keyword>
<proteinExistence type="predicted"/>
<evidence type="ECO:0000256" key="1">
    <source>
        <dbReference type="ARBA" id="ARBA00022679"/>
    </source>
</evidence>
<gene>
    <name evidence="8" type="ORF">QYF61_019096</name>
</gene>
<feature type="domain" description="Integrase catalytic" evidence="7">
    <location>
        <begin position="19"/>
        <end position="195"/>
    </location>
</feature>
<keyword evidence="2" id="KW-0548">Nucleotidyltransferase</keyword>
<dbReference type="InterPro" id="IPR001584">
    <property type="entry name" value="Integrase_cat-core"/>
</dbReference>
<dbReference type="GO" id="GO:0015074">
    <property type="term" value="P:DNA integration"/>
    <property type="evidence" value="ECO:0007669"/>
    <property type="project" value="InterPro"/>
</dbReference>
<keyword evidence="9" id="KW-1185">Reference proteome</keyword>
<dbReference type="PANTHER" id="PTHR41694">
    <property type="entry name" value="ENDOGENOUS RETROVIRUS GROUP K MEMBER POL PROTEIN"/>
    <property type="match status" value="1"/>
</dbReference>
<protein>
    <recommendedName>
        <fullName evidence="7">Integrase catalytic domain-containing protein</fullName>
    </recommendedName>
</protein>
<dbReference type="PANTHER" id="PTHR41694:SF3">
    <property type="entry name" value="RNA-DIRECTED DNA POLYMERASE-RELATED"/>
    <property type="match status" value="1"/>
</dbReference>
<dbReference type="GO" id="GO:0003964">
    <property type="term" value="F:RNA-directed DNA polymerase activity"/>
    <property type="evidence" value="ECO:0007669"/>
    <property type="project" value="UniProtKB-KW"/>
</dbReference>
<dbReference type="Gene3D" id="3.30.420.10">
    <property type="entry name" value="Ribonuclease H-like superfamily/Ribonuclease H"/>
    <property type="match status" value="1"/>
</dbReference>
<dbReference type="Pfam" id="PF00665">
    <property type="entry name" value="rve"/>
    <property type="match status" value="1"/>
</dbReference>
<feature type="non-terminal residue" evidence="8">
    <location>
        <position position="375"/>
    </location>
</feature>
<organism evidence="8 9">
    <name type="scientific">Mycteria americana</name>
    <name type="common">Wood stork</name>
    <dbReference type="NCBI Taxonomy" id="33587"/>
    <lineage>
        <taxon>Eukaryota</taxon>
        <taxon>Metazoa</taxon>
        <taxon>Chordata</taxon>
        <taxon>Craniata</taxon>
        <taxon>Vertebrata</taxon>
        <taxon>Euteleostomi</taxon>
        <taxon>Archelosauria</taxon>
        <taxon>Archosauria</taxon>
        <taxon>Dinosauria</taxon>
        <taxon>Saurischia</taxon>
        <taxon>Theropoda</taxon>
        <taxon>Coelurosauria</taxon>
        <taxon>Aves</taxon>
        <taxon>Neognathae</taxon>
        <taxon>Neoaves</taxon>
        <taxon>Aequornithes</taxon>
        <taxon>Ciconiiformes</taxon>
        <taxon>Ciconiidae</taxon>
        <taxon>Mycteria</taxon>
    </lineage>
</organism>
<evidence type="ECO:0000256" key="5">
    <source>
        <dbReference type="ARBA" id="ARBA00022801"/>
    </source>
</evidence>
<dbReference type="GO" id="GO:0035613">
    <property type="term" value="F:RNA stem-loop binding"/>
    <property type="evidence" value="ECO:0007669"/>
    <property type="project" value="TreeGrafter"/>
</dbReference>
<dbReference type="AlphaFoldDB" id="A0AAN7SLA0"/>
<keyword evidence="3" id="KW-0540">Nuclease</keyword>
<dbReference type="SUPFAM" id="SSF53098">
    <property type="entry name" value="Ribonuclease H-like"/>
    <property type="match status" value="1"/>
</dbReference>
<evidence type="ECO:0000313" key="9">
    <source>
        <dbReference type="Proteomes" id="UP001333110"/>
    </source>
</evidence>
<keyword evidence="1" id="KW-0808">Transferase</keyword>
<sequence>MCCNQTGQAVKASVVWRMMAVYKYGEAWQIDYIALPQTCQGKHHVLTMVEATTGWLETYPVPHATAQNAILGLEKQVLWLHGTPERIESDNGTHFQNNLIDTWAKEHGMEWVYHIPYHAPASGKIERYNGLLKTTLRAMGDLSLSLLGSKREHYGFSPAPPSYMPDATSQNEATVLTEIVHSSGPGPVSFSPKGIRQLFYKQDYLGGKSFLAVGKGGQHLALHYCISPLEGAQPLTAQRCLNKRGSATRSASAPVSGDNKSYEKKICKLVSRNNLTDLQTLDPQFLFCKAAFQLCSPQHLRVHGVVPPQVQDFALPLVELHEVPASPFLQPVQVPLDGSTTLWCISHSSQCGVICKLAERQLKWLPVAFQPERAR</sequence>
<name>A0AAN7SLA0_MYCAM</name>
<accession>A0AAN7SLA0</accession>
<evidence type="ECO:0000256" key="3">
    <source>
        <dbReference type="ARBA" id="ARBA00022722"/>
    </source>
</evidence>
<dbReference type="GO" id="GO:0004519">
    <property type="term" value="F:endonuclease activity"/>
    <property type="evidence" value="ECO:0007669"/>
    <property type="project" value="UniProtKB-KW"/>
</dbReference>
<dbReference type="GO" id="GO:0016787">
    <property type="term" value="F:hydrolase activity"/>
    <property type="evidence" value="ECO:0007669"/>
    <property type="project" value="UniProtKB-KW"/>
</dbReference>
<evidence type="ECO:0000256" key="4">
    <source>
        <dbReference type="ARBA" id="ARBA00022759"/>
    </source>
</evidence>
<dbReference type="Proteomes" id="UP001333110">
    <property type="component" value="Unassembled WGS sequence"/>
</dbReference>
<evidence type="ECO:0000313" key="8">
    <source>
        <dbReference type="EMBL" id="KAK4831783.1"/>
    </source>
</evidence>
<reference evidence="8 9" key="1">
    <citation type="journal article" date="2023" name="J. Hered.">
        <title>Chromosome-level genome of the wood stork (Mycteria americana) provides insight into avian chromosome evolution.</title>
        <authorList>
            <person name="Flamio R. Jr."/>
            <person name="Ramstad K.M."/>
        </authorList>
    </citation>
    <scope>NUCLEOTIDE SEQUENCE [LARGE SCALE GENOMIC DNA]</scope>
    <source>
        <strain evidence="8">JAX WOST 10</strain>
    </source>
</reference>
<keyword evidence="4" id="KW-0255">Endonuclease</keyword>
<evidence type="ECO:0000256" key="6">
    <source>
        <dbReference type="ARBA" id="ARBA00022918"/>
    </source>
</evidence>